<dbReference type="EMBL" id="APND01000004">
    <property type="protein sequence ID" value="MES1930149.1"/>
    <property type="molecule type" value="Genomic_DNA"/>
</dbReference>
<keyword evidence="14" id="KW-1185">Reference proteome</keyword>
<keyword evidence="5 11" id="KW-0545">Nucleotide biosynthesis</keyword>
<evidence type="ECO:0000256" key="8">
    <source>
        <dbReference type="ARBA" id="ARBA00022840"/>
    </source>
</evidence>
<proteinExistence type="inferred from homology"/>
<comment type="caution">
    <text evidence="13">The sequence shown here is derived from an EMBL/GenBank/DDBJ whole genome shotgun (WGS) entry which is preliminary data.</text>
</comment>
<dbReference type="Proteomes" id="UP001460888">
    <property type="component" value="Unassembled WGS sequence"/>
</dbReference>
<dbReference type="Gene3D" id="3.40.50.300">
    <property type="entry name" value="P-loop containing nucleotide triphosphate hydrolases"/>
    <property type="match status" value="1"/>
</dbReference>
<keyword evidence="6 11" id="KW-0547">Nucleotide-binding</keyword>
<evidence type="ECO:0000256" key="3">
    <source>
        <dbReference type="ARBA" id="ARBA00017144"/>
    </source>
</evidence>
<organism evidence="13 14">
    <name type="scientific">Salinisphaera dokdonensis CL-ES53</name>
    <dbReference type="NCBI Taxonomy" id="1304272"/>
    <lineage>
        <taxon>Bacteria</taxon>
        <taxon>Pseudomonadati</taxon>
        <taxon>Pseudomonadota</taxon>
        <taxon>Gammaproteobacteria</taxon>
        <taxon>Salinisphaerales</taxon>
        <taxon>Salinisphaeraceae</taxon>
        <taxon>Salinisphaera</taxon>
    </lineage>
</organism>
<keyword evidence="4 11" id="KW-0808">Transferase</keyword>
<comment type="catalytic activity">
    <reaction evidence="10 11">
        <text>dTMP + ATP = dTDP + ADP</text>
        <dbReference type="Rhea" id="RHEA:13517"/>
        <dbReference type="ChEBI" id="CHEBI:30616"/>
        <dbReference type="ChEBI" id="CHEBI:58369"/>
        <dbReference type="ChEBI" id="CHEBI:63528"/>
        <dbReference type="ChEBI" id="CHEBI:456216"/>
        <dbReference type="EC" id="2.7.4.9"/>
    </reaction>
</comment>
<dbReference type="GO" id="GO:0004798">
    <property type="term" value="F:dTMP kinase activity"/>
    <property type="evidence" value="ECO:0007669"/>
    <property type="project" value="UniProtKB-EC"/>
</dbReference>
<dbReference type="PANTHER" id="PTHR10344:SF4">
    <property type="entry name" value="UMP-CMP KINASE 2, MITOCHONDRIAL"/>
    <property type="match status" value="1"/>
</dbReference>
<reference evidence="13 14" key="1">
    <citation type="submission" date="2013-03" db="EMBL/GenBank/DDBJ databases">
        <title>Salinisphaera dokdonensis CL-ES53 Genome Sequencing.</title>
        <authorList>
            <person name="Li C."/>
            <person name="Lai Q."/>
            <person name="Shao Z."/>
        </authorList>
    </citation>
    <scope>NUCLEOTIDE SEQUENCE [LARGE SCALE GENOMIC DNA]</scope>
    <source>
        <strain evidence="13 14">CL-ES53</strain>
    </source>
</reference>
<dbReference type="HAMAP" id="MF_00165">
    <property type="entry name" value="Thymidylate_kinase"/>
    <property type="match status" value="1"/>
</dbReference>
<dbReference type="PANTHER" id="PTHR10344">
    <property type="entry name" value="THYMIDYLATE KINASE"/>
    <property type="match status" value="1"/>
</dbReference>
<sequence>MTETNIQAGRLITLEGGEGAGKSTQINTVAALLKERGLKVVTTREPGGTRLGEAVRGVLMNEYDHPMPAMSELLLMFAARAAHLAQVIEPALARGAWVVTDRFTDASYAYQGAARGLGDDAVATLERLVQGERRPDGVLVFDIPVEQGLSRAGKRGHGNRFDRETVAFHERVRASYLARAEAAPERYRVIDAAAPLDRVREQIESALASWP</sequence>
<feature type="binding site" evidence="11">
    <location>
        <begin position="16"/>
        <end position="23"/>
    </location>
    <ligand>
        <name>ATP</name>
        <dbReference type="ChEBI" id="CHEBI:30616"/>
    </ligand>
</feature>
<evidence type="ECO:0000256" key="2">
    <source>
        <dbReference type="ARBA" id="ARBA00012980"/>
    </source>
</evidence>
<name>A0ABV2B2P1_9GAMM</name>
<dbReference type="InterPro" id="IPR027417">
    <property type="entry name" value="P-loop_NTPase"/>
</dbReference>
<evidence type="ECO:0000256" key="4">
    <source>
        <dbReference type="ARBA" id="ARBA00022679"/>
    </source>
</evidence>
<dbReference type="SUPFAM" id="SSF52540">
    <property type="entry name" value="P-loop containing nucleoside triphosphate hydrolases"/>
    <property type="match status" value="1"/>
</dbReference>
<evidence type="ECO:0000256" key="6">
    <source>
        <dbReference type="ARBA" id="ARBA00022741"/>
    </source>
</evidence>
<keyword evidence="8 11" id="KW-0067">ATP-binding</keyword>
<gene>
    <name evidence="11 13" type="primary">tmk</name>
    <name evidence="13" type="ORF">SADO_12878</name>
</gene>
<evidence type="ECO:0000256" key="5">
    <source>
        <dbReference type="ARBA" id="ARBA00022727"/>
    </source>
</evidence>
<dbReference type="RefSeq" id="WP_353112089.1">
    <property type="nucleotide sequence ID" value="NZ_APND01000004.1"/>
</dbReference>
<dbReference type="Pfam" id="PF02223">
    <property type="entry name" value="Thymidylate_kin"/>
    <property type="match status" value="1"/>
</dbReference>
<feature type="domain" description="Thymidylate kinase-like" evidence="12">
    <location>
        <begin position="14"/>
        <end position="203"/>
    </location>
</feature>
<dbReference type="NCBIfam" id="TIGR00041">
    <property type="entry name" value="DTMP_kinase"/>
    <property type="match status" value="1"/>
</dbReference>
<evidence type="ECO:0000256" key="10">
    <source>
        <dbReference type="ARBA" id="ARBA00048743"/>
    </source>
</evidence>
<evidence type="ECO:0000256" key="9">
    <source>
        <dbReference type="ARBA" id="ARBA00029962"/>
    </source>
</evidence>
<dbReference type="CDD" id="cd01672">
    <property type="entry name" value="TMPK"/>
    <property type="match status" value="1"/>
</dbReference>
<dbReference type="InterPro" id="IPR018094">
    <property type="entry name" value="Thymidylate_kinase"/>
</dbReference>
<keyword evidence="7 11" id="KW-0418">Kinase</keyword>
<dbReference type="EC" id="2.7.4.9" evidence="2 11"/>
<evidence type="ECO:0000313" key="14">
    <source>
        <dbReference type="Proteomes" id="UP001460888"/>
    </source>
</evidence>
<evidence type="ECO:0000256" key="7">
    <source>
        <dbReference type="ARBA" id="ARBA00022777"/>
    </source>
</evidence>
<dbReference type="InterPro" id="IPR039430">
    <property type="entry name" value="Thymidylate_kin-like_dom"/>
</dbReference>
<evidence type="ECO:0000313" key="13">
    <source>
        <dbReference type="EMBL" id="MES1930149.1"/>
    </source>
</evidence>
<comment type="similarity">
    <text evidence="1 11">Belongs to the thymidylate kinase family.</text>
</comment>
<evidence type="ECO:0000259" key="12">
    <source>
        <dbReference type="Pfam" id="PF02223"/>
    </source>
</evidence>
<evidence type="ECO:0000256" key="11">
    <source>
        <dbReference type="HAMAP-Rule" id="MF_00165"/>
    </source>
</evidence>
<comment type="function">
    <text evidence="11">Phosphorylation of dTMP to form dTDP in both de novo and salvage pathways of dTTP synthesis.</text>
</comment>
<protein>
    <recommendedName>
        <fullName evidence="3 11">Thymidylate kinase</fullName>
        <ecNumber evidence="2 11">2.7.4.9</ecNumber>
    </recommendedName>
    <alternativeName>
        <fullName evidence="9 11">dTMP kinase</fullName>
    </alternativeName>
</protein>
<accession>A0ABV2B2P1</accession>
<evidence type="ECO:0000256" key="1">
    <source>
        <dbReference type="ARBA" id="ARBA00009776"/>
    </source>
</evidence>